<evidence type="ECO:0000313" key="2">
    <source>
        <dbReference type="Proteomes" id="UP000622552"/>
    </source>
</evidence>
<dbReference type="EMBL" id="JADOUF010000001">
    <property type="protein sequence ID" value="MBG6138377.1"/>
    <property type="molecule type" value="Genomic_DNA"/>
</dbReference>
<keyword evidence="2" id="KW-1185">Reference proteome</keyword>
<dbReference type="SUPFAM" id="SSF54611">
    <property type="entry name" value="SecB-like"/>
    <property type="match status" value="1"/>
</dbReference>
<accession>A0A8J7KXV3</accession>
<dbReference type="AlphaFoldDB" id="A0A8J7KXV3"/>
<evidence type="ECO:0000313" key="1">
    <source>
        <dbReference type="EMBL" id="MBG6138377.1"/>
    </source>
</evidence>
<protein>
    <submittedName>
        <fullName evidence="1">Uncharacterized protein</fullName>
    </submittedName>
</protein>
<proteinExistence type="predicted"/>
<sequence length="164" mass="18005">MTSVDPANDERRATSASVAGQLSLLDIRLTNADVKLISTSHSSPLETKWELAARVEVVSEVVAYHVSYALKASGSGRKKSPVFDISFALMLTFRRTSDKPLAIEDLQVFGAYGVVEIAHPYLREMSHNLTARMGVPPLIVEVLDPTRGSHIDPRQIGFTNNSKR</sequence>
<dbReference type="Gene3D" id="3.10.420.10">
    <property type="entry name" value="SecB-like"/>
    <property type="match status" value="1"/>
</dbReference>
<dbReference type="RefSeq" id="WP_197005147.1">
    <property type="nucleotide sequence ID" value="NZ_BONS01000048.1"/>
</dbReference>
<gene>
    <name evidence="1" type="ORF">IW245_004571</name>
</gene>
<dbReference type="InterPro" id="IPR035958">
    <property type="entry name" value="SecB-like_sf"/>
</dbReference>
<comment type="caution">
    <text evidence="1">The sequence shown here is derived from an EMBL/GenBank/DDBJ whole genome shotgun (WGS) entry which is preliminary data.</text>
</comment>
<reference evidence="1" key="1">
    <citation type="submission" date="2020-11" db="EMBL/GenBank/DDBJ databases">
        <title>Sequencing the genomes of 1000 actinobacteria strains.</title>
        <authorList>
            <person name="Klenk H.-P."/>
        </authorList>
    </citation>
    <scope>NUCLEOTIDE SEQUENCE</scope>
    <source>
        <strain evidence="1">DSM 45356</strain>
    </source>
</reference>
<name>A0A8J7KXV3_9ACTN</name>
<dbReference type="Proteomes" id="UP000622552">
    <property type="component" value="Unassembled WGS sequence"/>
</dbReference>
<organism evidence="1 2">
    <name type="scientific">Longispora fulva</name>
    <dbReference type="NCBI Taxonomy" id="619741"/>
    <lineage>
        <taxon>Bacteria</taxon>
        <taxon>Bacillati</taxon>
        <taxon>Actinomycetota</taxon>
        <taxon>Actinomycetes</taxon>
        <taxon>Micromonosporales</taxon>
        <taxon>Micromonosporaceae</taxon>
        <taxon>Longispora</taxon>
    </lineage>
</organism>